<dbReference type="AlphaFoldDB" id="A0A0L0QQU1"/>
<dbReference type="CDD" id="cd01300">
    <property type="entry name" value="YtcJ_like"/>
    <property type="match status" value="1"/>
</dbReference>
<dbReference type="SUPFAM" id="SSF51556">
    <property type="entry name" value="Metallo-dependent hydrolases"/>
    <property type="match status" value="1"/>
</dbReference>
<dbReference type="Gene3D" id="3.20.20.140">
    <property type="entry name" value="Metal-dependent hydrolases"/>
    <property type="match status" value="1"/>
</dbReference>
<dbReference type="SUPFAM" id="SSF51338">
    <property type="entry name" value="Composite domain of metallo-dependent hydrolases"/>
    <property type="match status" value="1"/>
</dbReference>
<keyword evidence="2" id="KW-0378">Hydrolase</keyword>
<dbReference type="Gene3D" id="3.10.310.70">
    <property type="match status" value="1"/>
</dbReference>
<protein>
    <submittedName>
        <fullName evidence="2">Amidohydrolase</fullName>
    </submittedName>
</protein>
<feature type="domain" description="Amidohydrolase 3" evidence="1">
    <location>
        <begin position="34"/>
        <end position="515"/>
    </location>
</feature>
<comment type="caution">
    <text evidence="2">The sequence shown here is derived from an EMBL/GenBank/DDBJ whole genome shotgun (WGS) entry which is preliminary data.</text>
</comment>
<dbReference type="InterPro" id="IPR032466">
    <property type="entry name" value="Metal_Hydrolase"/>
</dbReference>
<dbReference type="GO" id="GO:0016810">
    <property type="term" value="F:hydrolase activity, acting on carbon-nitrogen (but not peptide) bonds"/>
    <property type="evidence" value="ECO:0007669"/>
    <property type="project" value="InterPro"/>
</dbReference>
<dbReference type="EMBL" id="LGTO01000007">
    <property type="protein sequence ID" value="KNE20962.1"/>
    <property type="molecule type" value="Genomic_DNA"/>
</dbReference>
<reference evidence="3" key="1">
    <citation type="submission" date="2015-07" db="EMBL/GenBank/DDBJ databases">
        <title>Fjat-10053 dsm26.</title>
        <authorList>
            <person name="Liu B."/>
            <person name="Wang J."/>
            <person name="Zhu Y."/>
            <person name="Liu G."/>
            <person name="Chen Q."/>
            <person name="Chen Z."/>
            <person name="Lan J."/>
            <person name="Che J."/>
            <person name="Ge C."/>
            <person name="Shi H."/>
            <person name="Pan Z."/>
            <person name="Liu X."/>
        </authorList>
    </citation>
    <scope>NUCLEOTIDE SEQUENCE [LARGE SCALE GENOMIC DNA]</scope>
    <source>
        <strain evidence="3">DSM 26</strain>
    </source>
</reference>
<proteinExistence type="predicted"/>
<dbReference type="PATRIC" id="fig|1473.5.peg.1968"/>
<dbReference type="OrthoDB" id="9767366at2"/>
<dbReference type="PANTHER" id="PTHR22642:SF2">
    <property type="entry name" value="PROTEIN LONG AFTER FAR-RED 3"/>
    <property type="match status" value="1"/>
</dbReference>
<dbReference type="InterPro" id="IPR011059">
    <property type="entry name" value="Metal-dep_hydrolase_composite"/>
</dbReference>
<dbReference type="PANTHER" id="PTHR22642">
    <property type="entry name" value="IMIDAZOLONEPROPIONASE"/>
    <property type="match status" value="1"/>
</dbReference>
<evidence type="ECO:0000313" key="3">
    <source>
        <dbReference type="Proteomes" id="UP000036780"/>
    </source>
</evidence>
<gene>
    <name evidence="2" type="ORF">AFK71_16365</name>
</gene>
<sequence>MNNDICQALAIRGNQIIATGSNEKVLELQDSKTEIVNLHGQTLLPGFIDSHLHITMYGINRLSIHCKQDQLHSISSLLEALKIKVAKTPKGEWVRAFGYNENHMTDKRLPTKQELDTVSKDHPIIVGRVCGHASVVNSKAFQLTGINKHTPDPMGGKYEKNEAGELNGTLIENAHMNMFAKAAFSESELSEAHKIASQEFAAKGITSIHDATGYGLDNLRKLQQDARSGTIQQRVYAMVGALNNAQDVVKHMVLSGVSTGVGDTKFRVGPVKLFLDGSSSGPTVWTRDPYTSDHNNYGIHYFSQEEVDELFIPAHEKGWQITAHAQGDAAIDMLLTTIETANRLYPRTNSRHRIEHAGVAAPDLVKRMKEQHVVPTPNPAFHFEYGDGYVKDYGERSSYMYPLNDYLKAGIPAAIASDCPVTDVDPFRGLYGAITRMSESGQIIGEDQRIPLLEAIRMYTYNGAYASFEEKIKGSIDPGKLADLVLMNCSLLNSHVNDLLEAKVEWTMIDGKIVYQNKGEAIYVPES</sequence>
<evidence type="ECO:0000313" key="2">
    <source>
        <dbReference type="EMBL" id="KNE20962.1"/>
    </source>
</evidence>
<dbReference type="InterPro" id="IPR033932">
    <property type="entry name" value="YtcJ-like"/>
</dbReference>
<dbReference type="Pfam" id="PF07969">
    <property type="entry name" value="Amidohydro_3"/>
    <property type="match status" value="1"/>
</dbReference>
<dbReference type="InterPro" id="IPR013108">
    <property type="entry name" value="Amidohydro_3"/>
</dbReference>
<evidence type="ECO:0000259" key="1">
    <source>
        <dbReference type="Pfam" id="PF07969"/>
    </source>
</evidence>
<dbReference type="Gene3D" id="2.30.40.10">
    <property type="entry name" value="Urease, subunit C, domain 1"/>
    <property type="match status" value="1"/>
</dbReference>
<name>A0A0L0QQU1_VIRPA</name>
<organism evidence="2 3">
    <name type="scientific">Virgibacillus pantothenticus</name>
    <dbReference type="NCBI Taxonomy" id="1473"/>
    <lineage>
        <taxon>Bacteria</taxon>
        <taxon>Bacillati</taxon>
        <taxon>Bacillota</taxon>
        <taxon>Bacilli</taxon>
        <taxon>Bacillales</taxon>
        <taxon>Bacillaceae</taxon>
        <taxon>Virgibacillus</taxon>
    </lineage>
</organism>
<keyword evidence="3" id="KW-1185">Reference proteome</keyword>
<accession>A0A0L0QQU1</accession>
<dbReference type="Proteomes" id="UP000036780">
    <property type="component" value="Unassembled WGS sequence"/>
</dbReference>